<accession>A0A9D5BYQ7</accession>
<protein>
    <recommendedName>
        <fullName evidence="2">ABC1 atypical kinase-like domain-containing protein</fullName>
    </recommendedName>
</protein>
<evidence type="ECO:0000313" key="3">
    <source>
        <dbReference type="EMBL" id="KAJ0963085.1"/>
    </source>
</evidence>
<dbReference type="SUPFAM" id="SSF56112">
    <property type="entry name" value="Protein kinase-like (PK-like)"/>
    <property type="match status" value="1"/>
</dbReference>
<dbReference type="PANTHER" id="PTHR10566:SF119">
    <property type="entry name" value="OS04G0640500 PROTEIN"/>
    <property type="match status" value="1"/>
</dbReference>
<dbReference type="PANTHER" id="PTHR10566">
    <property type="entry name" value="CHAPERONE-ACTIVITY OF BC1 COMPLEX CABC1 -RELATED"/>
    <property type="match status" value="1"/>
</dbReference>
<evidence type="ECO:0000256" key="1">
    <source>
        <dbReference type="ARBA" id="ARBA00009670"/>
    </source>
</evidence>
<dbReference type="Pfam" id="PF03109">
    <property type="entry name" value="ABC1"/>
    <property type="match status" value="1"/>
</dbReference>
<evidence type="ECO:0000259" key="2">
    <source>
        <dbReference type="Pfam" id="PF03109"/>
    </source>
</evidence>
<dbReference type="EMBL" id="JAGGNH010000009">
    <property type="protein sequence ID" value="KAJ0963085.1"/>
    <property type="molecule type" value="Genomic_DNA"/>
</dbReference>
<dbReference type="InterPro" id="IPR050154">
    <property type="entry name" value="UbiB_kinase"/>
</dbReference>
<name>A0A9D5BYQ7_9LILI</name>
<dbReference type="AlphaFoldDB" id="A0A9D5BYQ7"/>
<dbReference type="Gene3D" id="3.20.20.140">
    <property type="entry name" value="Metal-dependent hydrolases"/>
    <property type="match status" value="1"/>
</dbReference>
<feature type="domain" description="ABC1 atypical kinase-like" evidence="2">
    <location>
        <begin position="32"/>
        <end position="106"/>
    </location>
</feature>
<dbReference type="Proteomes" id="UP001085076">
    <property type="component" value="Miscellaneous, Linkage group lg09"/>
</dbReference>
<organism evidence="3 4">
    <name type="scientific">Dioscorea zingiberensis</name>
    <dbReference type="NCBI Taxonomy" id="325984"/>
    <lineage>
        <taxon>Eukaryota</taxon>
        <taxon>Viridiplantae</taxon>
        <taxon>Streptophyta</taxon>
        <taxon>Embryophyta</taxon>
        <taxon>Tracheophyta</taxon>
        <taxon>Spermatophyta</taxon>
        <taxon>Magnoliopsida</taxon>
        <taxon>Liliopsida</taxon>
        <taxon>Dioscoreales</taxon>
        <taxon>Dioscoreaceae</taxon>
        <taxon>Dioscorea</taxon>
    </lineage>
</organism>
<dbReference type="OrthoDB" id="427480at2759"/>
<evidence type="ECO:0000313" key="4">
    <source>
        <dbReference type="Proteomes" id="UP001085076"/>
    </source>
</evidence>
<proteinExistence type="inferred from homology"/>
<keyword evidence="4" id="KW-1185">Reference proteome</keyword>
<dbReference type="InterPro" id="IPR011009">
    <property type="entry name" value="Kinase-like_dom_sf"/>
</dbReference>
<dbReference type="InterPro" id="IPR004147">
    <property type="entry name" value="ABC1_dom"/>
</dbReference>
<comment type="similarity">
    <text evidence="1">Belongs to the protein kinase superfamily. ADCK protein kinase family.</text>
</comment>
<gene>
    <name evidence="3" type="ORF">J5N97_028207</name>
</gene>
<sequence>MEEVFLSVTVQPQLLIAFFKKQGGEERVVWGLQDVFVPKMYMDRTNRRVLVMEWVEGQKLSEVKDLYLVEVGVYCSLSQLLEHRFYHADPHHGNLLRSSDGKLAYLGSIPDDITHNETQRKKIFVRLLLSIDCPETTTTAMETVNLALEMKDMGVVGIDLSGYPKLANGKLSY</sequence>
<reference evidence="3" key="2">
    <citation type="journal article" date="2022" name="Hortic Res">
        <title>The genome of Dioscorea zingiberensis sheds light on the biosynthesis, origin and evolution of the medicinally important diosgenin saponins.</title>
        <authorList>
            <person name="Li Y."/>
            <person name="Tan C."/>
            <person name="Li Z."/>
            <person name="Guo J."/>
            <person name="Li S."/>
            <person name="Chen X."/>
            <person name="Wang C."/>
            <person name="Dai X."/>
            <person name="Yang H."/>
            <person name="Song W."/>
            <person name="Hou L."/>
            <person name="Xu J."/>
            <person name="Tong Z."/>
            <person name="Xu A."/>
            <person name="Yuan X."/>
            <person name="Wang W."/>
            <person name="Yang Q."/>
            <person name="Chen L."/>
            <person name="Sun Z."/>
            <person name="Wang K."/>
            <person name="Pan B."/>
            <person name="Chen J."/>
            <person name="Bao Y."/>
            <person name="Liu F."/>
            <person name="Qi X."/>
            <person name="Gang D.R."/>
            <person name="Wen J."/>
            <person name="Li J."/>
        </authorList>
    </citation>
    <scope>NUCLEOTIDE SEQUENCE</scope>
    <source>
        <strain evidence="3">Dzin_1.0</strain>
    </source>
</reference>
<reference evidence="3" key="1">
    <citation type="submission" date="2021-03" db="EMBL/GenBank/DDBJ databases">
        <authorList>
            <person name="Li Z."/>
            <person name="Yang C."/>
        </authorList>
    </citation>
    <scope>NUCLEOTIDE SEQUENCE</scope>
    <source>
        <strain evidence="3">Dzin_1.0</strain>
        <tissue evidence="3">Leaf</tissue>
    </source>
</reference>
<comment type="caution">
    <text evidence="3">The sequence shown here is derived from an EMBL/GenBank/DDBJ whole genome shotgun (WGS) entry which is preliminary data.</text>
</comment>